<sequence>MLVEYGGIANIIIVALMDLEMMVASNLGTAKRDKNDEGVLILTKNGILMV</sequence>
<gene>
    <name evidence="2" type="ORF">MtrDRAFT_AC171534g12v1</name>
</gene>
<name>A2Q5X0_MEDTR</name>
<protein>
    <recommendedName>
        <fullName evidence="3">Transmembrane protein</fullName>
    </recommendedName>
</protein>
<feature type="transmembrane region" description="Helical" evidence="1">
    <location>
        <begin position="6"/>
        <end position="24"/>
    </location>
</feature>
<evidence type="ECO:0000313" key="2">
    <source>
        <dbReference type="EMBL" id="ABN08990.1"/>
    </source>
</evidence>
<organism evidence="2">
    <name type="scientific">Medicago truncatula</name>
    <name type="common">Barrel medic</name>
    <name type="synonym">Medicago tribuloides</name>
    <dbReference type="NCBI Taxonomy" id="3880"/>
    <lineage>
        <taxon>Eukaryota</taxon>
        <taxon>Viridiplantae</taxon>
        <taxon>Streptophyta</taxon>
        <taxon>Embryophyta</taxon>
        <taxon>Tracheophyta</taxon>
        <taxon>Spermatophyta</taxon>
        <taxon>Magnoliopsida</taxon>
        <taxon>eudicotyledons</taxon>
        <taxon>Gunneridae</taxon>
        <taxon>Pentapetalae</taxon>
        <taxon>rosids</taxon>
        <taxon>fabids</taxon>
        <taxon>Fabales</taxon>
        <taxon>Fabaceae</taxon>
        <taxon>Papilionoideae</taxon>
        <taxon>50 kb inversion clade</taxon>
        <taxon>NPAAA clade</taxon>
        <taxon>Hologalegina</taxon>
        <taxon>IRL clade</taxon>
        <taxon>Trifolieae</taxon>
        <taxon>Medicago</taxon>
    </lineage>
</organism>
<keyword evidence="1" id="KW-0812">Transmembrane</keyword>
<proteinExistence type="predicted"/>
<keyword evidence="1" id="KW-1133">Transmembrane helix</keyword>
<accession>A2Q5X0</accession>
<dbReference type="AlphaFoldDB" id="A2Q5X0"/>
<keyword evidence="1" id="KW-0472">Membrane</keyword>
<reference evidence="2" key="2">
    <citation type="submission" date="2007-03" db="EMBL/GenBank/DDBJ databases">
        <authorList>
            <consortium name="The International Medicago Genome Annotation Group"/>
        </authorList>
    </citation>
    <scope>NUCLEOTIDE SEQUENCE</scope>
</reference>
<reference evidence="2" key="1">
    <citation type="submission" date="2006-02" db="EMBL/GenBank/DDBJ databases">
        <authorList>
            <person name="Town C.D."/>
        </authorList>
    </citation>
    <scope>NUCLEOTIDE SEQUENCE</scope>
</reference>
<dbReference type="EMBL" id="AC171534">
    <property type="protein sequence ID" value="ABN08990.1"/>
    <property type="molecule type" value="Genomic_DNA"/>
</dbReference>
<evidence type="ECO:0000256" key="1">
    <source>
        <dbReference type="SAM" id="Phobius"/>
    </source>
</evidence>
<evidence type="ECO:0008006" key="3">
    <source>
        <dbReference type="Google" id="ProtNLM"/>
    </source>
</evidence>